<accession>A0ABQ9I3Y3</accession>
<feature type="region of interest" description="Disordered" evidence="1">
    <location>
        <begin position="316"/>
        <end position="338"/>
    </location>
</feature>
<protein>
    <submittedName>
        <fullName evidence="2">Uncharacterized protein</fullName>
    </submittedName>
</protein>
<dbReference type="Proteomes" id="UP001159363">
    <property type="component" value="Chromosome 3"/>
</dbReference>
<evidence type="ECO:0000256" key="1">
    <source>
        <dbReference type="SAM" id="MobiDB-lite"/>
    </source>
</evidence>
<keyword evidence="3" id="KW-1185">Reference proteome</keyword>
<reference evidence="2 3" key="1">
    <citation type="submission" date="2023-02" db="EMBL/GenBank/DDBJ databases">
        <title>LHISI_Scaffold_Assembly.</title>
        <authorList>
            <person name="Stuart O.P."/>
            <person name="Cleave R."/>
            <person name="Magrath M.J.L."/>
            <person name="Mikheyev A.S."/>
        </authorList>
    </citation>
    <scope>NUCLEOTIDE SEQUENCE [LARGE SCALE GENOMIC DNA]</scope>
    <source>
        <strain evidence="2">Daus_M_001</strain>
        <tissue evidence="2">Leg muscle</tissue>
    </source>
</reference>
<evidence type="ECO:0000313" key="3">
    <source>
        <dbReference type="Proteomes" id="UP001159363"/>
    </source>
</evidence>
<feature type="region of interest" description="Disordered" evidence="1">
    <location>
        <begin position="391"/>
        <end position="411"/>
    </location>
</feature>
<name>A0ABQ9I3Y3_9NEOP</name>
<comment type="caution">
    <text evidence="2">The sequence shown here is derived from an EMBL/GenBank/DDBJ whole genome shotgun (WGS) entry which is preliminary data.</text>
</comment>
<proteinExistence type="predicted"/>
<sequence length="723" mass="80880">MKGWEPAMGCVGLVAVGGGEGGVSWRIRAVLNLKSSRAVMLPVSSSLSVEGGSIQPIGEMSRSTVNNGCNYTTLRATDRRISKCNHPERSVTISCTASLPRCREQLFRHSFGAPVAERPACSSPTKATRAQSPAGSLRIFACGNRAGRLIRAQTVNTDQNTIQPIDKAGELYSALNSILSETSSRNITHHGIWDLNENTRAIFASNHNMFHSAKPRSRINDYTLFTVKQAFRKPCLRSTYIHVAYNTEAKQPLIPRTSSVHAAKMAALTSNMRERRLLISIPRNQWYLDFWLWPMGMEFCEGSTASRESFATRSIQSEIGPSRPMRHNKKLQSNDESKQVHTCLKSILSSSEKREFRESLNVCTHESCLTEVEGTKDDSVKHKLGQAEVSSTDGKCLNRRGDEGKRGAQRRTYRAPRCIMKSRFVSRRPAARSYVICTSDVRARLHDDQATLNLQIPPDPHFCINSTRAVVRGGGGGNNLLSQDREVLMDWQTIYFPRTVKCSWTGNLLSQDREVLMDWQTIYFPRTVKCSWTGRQSTFPGPAHGLADNLLSQDREVLMDWQTIYFPRTVKCSWTGRQSTFPGPHLCMQPQRTMWAPSGTVLRRVGKQSGISQGFINASGCPYNGGLMHVFVLMEGILNISFSADYKPSHMYPSIYSERRVECDTLSLAVELAVCRKTSDLSYLASSVDDRSVIVHSRLLSNFSEAMLKFCFQDIHPPPGNKD</sequence>
<dbReference type="EMBL" id="JARBHB010000003">
    <property type="protein sequence ID" value="KAJ8890964.1"/>
    <property type="molecule type" value="Genomic_DNA"/>
</dbReference>
<evidence type="ECO:0000313" key="2">
    <source>
        <dbReference type="EMBL" id="KAJ8890964.1"/>
    </source>
</evidence>
<organism evidence="2 3">
    <name type="scientific">Dryococelus australis</name>
    <dbReference type="NCBI Taxonomy" id="614101"/>
    <lineage>
        <taxon>Eukaryota</taxon>
        <taxon>Metazoa</taxon>
        <taxon>Ecdysozoa</taxon>
        <taxon>Arthropoda</taxon>
        <taxon>Hexapoda</taxon>
        <taxon>Insecta</taxon>
        <taxon>Pterygota</taxon>
        <taxon>Neoptera</taxon>
        <taxon>Polyneoptera</taxon>
        <taxon>Phasmatodea</taxon>
        <taxon>Verophasmatodea</taxon>
        <taxon>Anareolatae</taxon>
        <taxon>Phasmatidae</taxon>
        <taxon>Eurycanthinae</taxon>
        <taxon>Dryococelus</taxon>
    </lineage>
</organism>
<gene>
    <name evidence="2" type="ORF">PR048_010473</name>
</gene>